<evidence type="ECO:0000313" key="2">
    <source>
        <dbReference type="WBParaSite" id="Csp11.Scaffold629.g11142.t1"/>
    </source>
</evidence>
<evidence type="ECO:0000313" key="1">
    <source>
        <dbReference type="Proteomes" id="UP000095282"/>
    </source>
</evidence>
<dbReference type="WBParaSite" id="Csp11.Scaffold629.g11142.t1">
    <property type="protein sequence ID" value="Csp11.Scaffold629.g11142.t1"/>
    <property type="gene ID" value="Csp11.Scaffold629.g11142"/>
</dbReference>
<dbReference type="AlphaFoldDB" id="A0A1I7TRV1"/>
<name>A0A1I7TRV1_9PELO</name>
<keyword evidence="1" id="KW-1185">Reference proteome</keyword>
<organism evidence="1 2">
    <name type="scientific">Caenorhabditis tropicalis</name>
    <dbReference type="NCBI Taxonomy" id="1561998"/>
    <lineage>
        <taxon>Eukaryota</taxon>
        <taxon>Metazoa</taxon>
        <taxon>Ecdysozoa</taxon>
        <taxon>Nematoda</taxon>
        <taxon>Chromadorea</taxon>
        <taxon>Rhabditida</taxon>
        <taxon>Rhabditina</taxon>
        <taxon>Rhabditomorpha</taxon>
        <taxon>Rhabditoidea</taxon>
        <taxon>Rhabditidae</taxon>
        <taxon>Peloderinae</taxon>
        <taxon>Caenorhabditis</taxon>
    </lineage>
</organism>
<proteinExistence type="predicted"/>
<sequence>MYISVLGQCGKRKMTMVEENRDGLGGFYQRNCVFDSSVWKTAEALCKSTNCMKKKKGEKRRGDEEKEEEKKTKYRFVEVVEEEEEKKTRIERRRGQTMFFSVFLLQLVFVSNGLEARSQLIEVVDDVCRIVPH</sequence>
<accession>A0A1I7TRV1</accession>
<protein>
    <submittedName>
        <fullName evidence="2">C-type lectin domain-containing protein</fullName>
    </submittedName>
</protein>
<dbReference type="Proteomes" id="UP000095282">
    <property type="component" value="Unplaced"/>
</dbReference>
<reference evidence="2" key="1">
    <citation type="submission" date="2016-11" db="UniProtKB">
        <authorList>
            <consortium name="WormBaseParasite"/>
        </authorList>
    </citation>
    <scope>IDENTIFICATION</scope>
</reference>